<reference evidence="4" key="1">
    <citation type="submission" date="2018-02" db="EMBL/GenBank/DDBJ databases">
        <authorList>
            <person name="Hausmann B."/>
        </authorList>
    </citation>
    <scope>NUCLEOTIDE SEQUENCE [LARGE SCALE GENOMIC DNA]</scope>
    <source>
        <strain evidence="4">Peat soil MAG SbA5</strain>
    </source>
</reference>
<dbReference type="Proteomes" id="UP000239735">
    <property type="component" value="Unassembled WGS sequence"/>
</dbReference>
<proteinExistence type="predicted"/>
<evidence type="ECO:0000256" key="1">
    <source>
        <dbReference type="SAM" id="MobiDB-lite"/>
    </source>
</evidence>
<feature type="transmembrane region" description="Helical" evidence="2">
    <location>
        <begin position="140"/>
        <end position="161"/>
    </location>
</feature>
<dbReference type="AlphaFoldDB" id="A0A2N9M0P0"/>
<name>A0A2N9M0P0_9BACT</name>
<feature type="compositionally biased region" description="Low complexity" evidence="1">
    <location>
        <begin position="106"/>
        <end position="133"/>
    </location>
</feature>
<organism evidence="3 4">
    <name type="scientific">Candidatus Sulfuritelmatomonas gaucii</name>
    <dbReference type="NCBI Taxonomy" id="2043161"/>
    <lineage>
        <taxon>Bacteria</taxon>
        <taxon>Pseudomonadati</taxon>
        <taxon>Acidobacteriota</taxon>
        <taxon>Terriglobia</taxon>
        <taxon>Terriglobales</taxon>
        <taxon>Acidobacteriaceae</taxon>
        <taxon>Candidatus Sulfuritelmatomonas</taxon>
    </lineage>
</organism>
<keyword evidence="2" id="KW-0812">Transmembrane</keyword>
<sequence length="203" mass="20716">MESQQLSITRRLCCKEMKRSASFLTASFGAAALLFAGQATSQTRIAGKIADQAQAVTASEQIIAAPSAEQRAEVSAPAPQAEEAELVKPPALSILSMEAAQNGGESSSQSATQSSSQDQPAATTSTKAATAKTKPPHRGLGIALAAVGTTSLVLGVVAFTASRLDICANEHSGGCQEARDAGLVLMPAGGAVAVTGFYLQFHR</sequence>
<evidence type="ECO:0000313" key="4">
    <source>
        <dbReference type="Proteomes" id="UP000239735"/>
    </source>
</evidence>
<feature type="region of interest" description="Disordered" evidence="1">
    <location>
        <begin position="100"/>
        <end position="135"/>
    </location>
</feature>
<evidence type="ECO:0000256" key="2">
    <source>
        <dbReference type="SAM" id="Phobius"/>
    </source>
</evidence>
<dbReference type="EMBL" id="OKRB01000130">
    <property type="protein sequence ID" value="SPE29036.1"/>
    <property type="molecule type" value="Genomic_DNA"/>
</dbReference>
<keyword evidence="2" id="KW-0472">Membrane</keyword>
<accession>A0A2N9M0P0</accession>
<keyword evidence="2" id="KW-1133">Transmembrane helix</keyword>
<feature type="transmembrane region" description="Helical" evidence="2">
    <location>
        <begin position="182"/>
        <end position="201"/>
    </location>
</feature>
<evidence type="ECO:0000313" key="3">
    <source>
        <dbReference type="EMBL" id="SPE29036.1"/>
    </source>
</evidence>
<protein>
    <submittedName>
        <fullName evidence="3">Uncharacterized protein</fullName>
    </submittedName>
</protein>
<gene>
    <name evidence="3" type="ORF">SBA5_70126</name>
</gene>